<gene>
    <name evidence="1" type="ORF">BN134_992</name>
</gene>
<keyword evidence="2" id="KW-1185">Reference proteome</keyword>
<accession>A0ABP1W6U1</accession>
<dbReference type="Proteomes" id="UP000009342">
    <property type="component" value="Unassembled WGS sequence"/>
</dbReference>
<comment type="caution">
    <text evidence="1">The sequence shown here is derived from an EMBL/GenBank/DDBJ whole genome shotgun (WGS) entry which is preliminary data.</text>
</comment>
<evidence type="ECO:0000313" key="1">
    <source>
        <dbReference type="EMBL" id="CCJ80282.1"/>
    </source>
</evidence>
<reference evidence="2" key="1">
    <citation type="journal article" date="2012" name="PLoS ONE">
        <title>Comparative analysis of genome sequences covering the seven cronobacter species.</title>
        <authorList>
            <person name="Joseph S."/>
            <person name="Desai P."/>
            <person name="Ji Y."/>
            <person name="Cummings C.A."/>
            <person name="Shih R."/>
            <person name="Degoricija L."/>
            <person name="Rico A."/>
            <person name="Brzoska P."/>
            <person name="Hamby S.E."/>
            <person name="Masood N."/>
            <person name="Hariri S."/>
            <person name="Sonbol H."/>
            <person name="Chuzhanova N."/>
            <person name="McClelland M."/>
            <person name="Furtado M.R."/>
            <person name="Forsythe S.J."/>
        </authorList>
    </citation>
    <scope>NUCLEOTIDE SEQUENCE [LARGE SCALE GENOMIC DNA]</scope>
    <source>
        <strain evidence="2">1210</strain>
    </source>
</reference>
<dbReference type="Gene3D" id="3.30.370.10">
    <property type="entry name" value="Barstar-like"/>
    <property type="match status" value="1"/>
</dbReference>
<sequence length="42" mass="4552">MNVVATMKSYSFDFSTIADQHDFYQAFAATFGVTPERVGGSG</sequence>
<organism evidence="1 2">
    <name type="scientific">Cronobacter dublinensis 1210</name>
    <dbReference type="NCBI Taxonomy" id="1208656"/>
    <lineage>
        <taxon>Bacteria</taxon>
        <taxon>Pseudomonadati</taxon>
        <taxon>Pseudomonadota</taxon>
        <taxon>Gammaproteobacteria</taxon>
        <taxon>Enterobacterales</taxon>
        <taxon>Enterobacteriaceae</taxon>
        <taxon>Cronobacter</taxon>
    </lineage>
</organism>
<evidence type="ECO:0000313" key="2">
    <source>
        <dbReference type="Proteomes" id="UP000009342"/>
    </source>
</evidence>
<dbReference type="EMBL" id="CAKZ01000053">
    <property type="protein sequence ID" value="CCJ80282.1"/>
    <property type="molecule type" value="Genomic_DNA"/>
</dbReference>
<proteinExistence type="predicted"/>
<protein>
    <submittedName>
        <fullName evidence="1">Uncharacterized protein</fullName>
    </submittedName>
</protein>
<name>A0ABP1W6U1_9ENTR</name>
<dbReference type="InterPro" id="IPR035905">
    <property type="entry name" value="Barstar-like_sf"/>
</dbReference>